<reference evidence="2 3" key="1">
    <citation type="submission" date="2020-04" db="EMBL/GenBank/DDBJ databases">
        <title>Achromobacter ruhlandii genome sequencing and assembly.</title>
        <authorList>
            <person name="Martins R.C.R."/>
            <person name="Perdigao-Neto L.V."/>
            <person name="Levin A.S.S."/>
            <person name="Costa S.F."/>
        </authorList>
    </citation>
    <scope>NUCLEOTIDE SEQUENCE [LARGE SCALE GENOMIC DNA]</scope>
    <source>
        <strain evidence="2 3">9035ralo</strain>
    </source>
</reference>
<sequence>MGGDLGGGGPGRPRMRVVEVGTRQQEELGRGASKTGGADVAAVAAA</sequence>
<proteinExistence type="predicted"/>
<gene>
    <name evidence="2" type="ORF">HGQ98_34720</name>
</gene>
<feature type="region of interest" description="Disordered" evidence="1">
    <location>
        <begin position="1"/>
        <end position="46"/>
    </location>
</feature>
<comment type="caution">
    <text evidence="2">The sequence shown here is derived from an EMBL/GenBank/DDBJ whole genome shotgun (WGS) entry which is preliminary data.</text>
</comment>
<protein>
    <submittedName>
        <fullName evidence="2">Octaprenyl diphosphate synthase</fullName>
    </submittedName>
</protein>
<evidence type="ECO:0000313" key="2">
    <source>
        <dbReference type="EMBL" id="NMU94163.1"/>
    </source>
</evidence>
<name>A0A848NUQ3_9BURK</name>
<evidence type="ECO:0000313" key="3">
    <source>
        <dbReference type="Proteomes" id="UP000542405"/>
    </source>
</evidence>
<feature type="compositionally biased region" description="Gly residues" evidence="1">
    <location>
        <begin position="1"/>
        <end position="11"/>
    </location>
</feature>
<dbReference type="EMBL" id="JABBZE010001396">
    <property type="protein sequence ID" value="NMU94163.1"/>
    <property type="molecule type" value="Genomic_DNA"/>
</dbReference>
<dbReference type="AlphaFoldDB" id="A0A848NUQ3"/>
<accession>A0A848NUQ3</accession>
<organism evidence="2 3">
    <name type="scientific">Achromobacter ruhlandii</name>
    <dbReference type="NCBI Taxonomy" id="72557"/>
    <lineage>
        <taxon>Bacteria</taxon>
        <taxon>Pseudomonadati</taxon>
        <taxon>Pseudomonadota</taxon>
        <taxon>Betaproteobacteria</taxon>
        <taxon>Burkholderiales</taxon>
        <taxon>Alcaligenaceae</taxon>
        <taxon>Achromobacter</taxon>
    </lineage>
</organism>
<feature type="non-terminal residue" evidence="2">
    <location>
        <position position="46"/>
    </location>
</feature>
<evidence type="ECO:0000256" key="1">
    <source>
        <dbReference type="SAM" id="MobiDB-lite"/>
    </source>
</evidence>
<dbReference type="Proteomes" id="UP000542405">
    <property type="component" value="Unassembled WGS sequence"/>
</dbReference>